<evidence type="ECO:0000259" key="7">
    <source>
        <dbReference type="Pfam" id="PF01029"/>
    </source>
</evidence>
<dbReference type="Pfam" id="PF01029">
    <property type="entry name" value="NusB"/>
    <property type="match status" value="1"/>
</dbReference>
<evidence type="ECO:0000313" key="9">
    <source>
        <dbReference type="Proteomes" id="UP000072653"/>
    </source>
</evidence>
<evidence type="ECO:0000256" key="3">
    <source>
        <dbReference type="ARBA" id="ARBA00022884"/>
    </source>
</evidence>
<evidence type="ECO:0000256" key="1">
    <source>
        <dbReference type="ARBA" id="ARBA00005952"/>
    </source>
</evidence>
<proteinExistence type="inferred from homology"/>
<evidence type="ECO:0000256" key="2">
    <source>
        <dbReference type="ARBA" id="ARBA00022814"/>
    </source>
</evidence>
<dbReference type="PANTHER" id="PTHR11078:SF3">
    <property type="entry name" value="ANTITERMINATION NUSB DOMAIN-CONTAINING PROTEIN"/>
    <property type="match status" value="1"/>
</dbReference>
<dbReference type="InterPro" id="IPR006027">
    <property type="entry name" value="NusB_RsmB_TIM44"/>
</dbReference>
<organism evidence="8 9">
    <name type="scientific">Streptococcus oralis</name>
    <dbReference type="NCBI Taxonomy" id="1303"/>
    <lineage>
        <taxon>Bacteria</taxon>
        <taxon>Bacillati</taxon>
        <taxon>Bacillota</taxon>
        <taxon>Bacilli</taxon>
        <taxon>Lactobacillales</taxon>
        <taxon>Streptococcaceae</taxon>
        <taxon>Streptococcus</taxon>
    </lineage>
</organism>
<dbReference type="GO" id="GO:0003723">
    <property type="term" value="F:RNA binding"/>
    <property type="evidence" value="ECO:0007669"/>
    <property type="project" value="UniProtKB-UniRule"/>
</dbReference>
<dbReference type="OrthoDB" id="9811381at2"/>
<keyword evidence="2 6" id="KW-0889">Transcription antitermination</keyword>
<dbReference type="PATRIC" id="fig|1303.79.peg.1769"/>
<dbReference type="AlphaFoldDB" id="A0A139PB67"/>
<comment type="caution">
    <text evidence="8">The sequence shown here is derived from an EMBL/GenBank/DDBJ whole genome shotgun (WGS) entry which is preliminary data.</text>
</comment>
<reference evidence="8 9" key="1">
    <citation type="submission" date="2016-01" db="EMBL/GenBank/DDBJ databases">
        <title>Highly variable Streptococcus oralis are common among viridans streptococci isolated from primates.</title>
        <authorList>
            <person name="Denapaite D."/>
            <person name="Rieger M."/>
            <person name="Koendgen S."/>
            <person name="Brueckner R."/>
            <person name="Ochigava I."/>
            <person name="Kappeler P."/>
            <person name="Maetz-Rensing K."/>
            <person name="Leendertz F."/>
            <person name="Hakenbeck R."/>
        </authorList>
    </citation>
    <scope>NUCLEOTIDE SEQUENCE [LARGE SCALE GENOMIC DNA]</scope>
    <source>
        <strain evidence="8 9">DD16</strain>
    </source>
</reference>
<dbReference type="SUPFAM" id="SSF48013">
    <property type="entry name" value="NusB-like"/>
    <property type="match status" value="1"/>
</dbReference>
<dbReference type="GO" id="GO:0005829">
    <property type="term" value="C:cytosol"/>
    <property type="evidence" value="ECO:0007669"/>
    <property type="project" value="TreeGrafter"/>
</dbReference>
<dbReference type="PANTHER" id="PTHR11078">
    <property type="entry name" value="N UTILIZATION SUBSTANCE PROTEIN B-RELATED"/>
    <property type="match status" value="1"/>
</dbReference>
<dbReference type="GO" id="GO:0031564">
    <property type="term" value="P:transcription antitermination"/>
    <property type="evidence" value="ECO:0007669"/>
    <property type="project" value="UniProtKB-KW"/>
</dbReference>
<dbReference type="GO" id="GO:0006353">
    <property type="term" value="P:DNA-templated transcription termination"/>
    <property type="evidence" value="ECO:0007669"/>
    <property type="project" value="UniProtKB-UniRule"/>
</dbReference>
<sequence>MTSPLLESRRELRKCAFQALMSLEFGTDIETACRFAYTHDREDTDVQLPAFLTELVSGVQAKKEELDKQITRHLKAGWTIERLTLVERNLLRLGVFEINSFDTPQLVAVNEAIELAKNFSDKKSARFVNGLLSQFVTEENEI</sequence>
<dbReference type="Proteomes" id="UP000072653">
    <property type="component" value="Unassembled WGS sequence"/>
</dbReference>
<keyword evidence="3 6" id="KW-0694">RNA-binding</keyword>
<dbReference type="InterPro" id="IPR011605">
    <property type="entry name" value="NusB_fam"/>
</dbReference>
<gene>
    <name evidence="6" type="primary">nusB</name>
    <name evidence="8" type="ORF">SORDD16_01490</name>
</gene>
<dbReference type="RefSeq" id="WP_061453053.1">
    <property type="nucleotide sequence ID" value="NZ_KQ969554.1"/>
</dbReference>
<dbReference type="NCBIfam" id="NF001223">
    <property type="entry name" value="PRK00202.1-1"/>
    <property type="match status" value="1"/>
</dbReference>
<feature type="domain" description="NusB/RsmB/TIM44" evidence="7">
    <location>
        <begin position="11"/>
        <end position="135"/>
    </location>
</feature>
<evidence type="ECO:0000256" key="6">
    <source>
        <dbReference type="HAMAP-Rule" id="MF_00073"/>
    </source>
</evidence>
<keyword evidence="5 6" id="KW-0804">Transcription</keyword>
<name>A0A139PB67_STROR</name>
<accession>A0A139PB67</accession>
<evidence type="ECO:0000313" key="8">
    <source>
        <dbReference type="EMBL" id="KXT85418.1"/>
    </source>
</evidence>
<dbReference type="Gene3D" id="1.10.940.10">
    <property type="entry name" value="NusB-like"/>
    <property type="match status" value="1"/>
</dbReference>
<protein>
    <recommendedName>
        <fullName evidence="6">Transcription antitermination protein NusB</fullName>
    </recommendedName>
    <alternativeName>
        <fullName evidence="6">Antitermination factor NusB</fullName>
    </alternativeName>
</protein>
<dbReference type="InterPro" id="IPR035926">
    <property type="entry name" value="NusB-like_sf"/>
</dbReference>
<comment type="similarity">
    <text evidence="1 6">Belongs to the NusB family.</text>
</comment>
<evidence type="ECO:0000256" key="5">
    <source>
        <dbReference type="ARBA" id="ARBA00023163"/>
    </source>
</evidence>
<dbReference type="EMBL" id="LQOB01000272">
    <property type="protein sequence ID" value="KXT85418.1"/>
    <property type="molecule type" value="Genomic_DNA"/>
</dbReference>
<dbReference type="HAMAP" id="MF_00073">
    <property type="entry name" value="NusB"/>
    <property type="match status" value="1"/>
</dbReference>
<dbReference type="FunFam" id="1.10.940.10:FF:000008">
    <property type="entry name" value="Transcription antitermination protein NusB"/>
    <property type="match status" value="1"/>
</dbReference>
<comment type="function">
    <text evidence="6">Involved in transcription antitermination. Required for transcription of ribosomal RNA (rRNA) genes. Binds specifically to the boxA antiterminator sequence of the ribosomal RNA (rrn) operons.</text>
</comment>
<keyword evidence="4 6" id="KW-0805">Transcription regulation</keyword>
<evidence type="ECO:0000256" key="4">
    <source>
        <dbReference type="ARBA" id="ARBA00023015"/>
    </source>
</evidence>
<dbReference type="NCBIfam" id="TIGR01951">
    <property type="entry name" value="nusB"/>
    <property type="match status" value="1"/>
</dbReference>